<dbReference type="GO" id="GO:0032934">
    <property type="term" value="F:sterol binding"/>
    <property type="evidence" value="ECO:0007669"/>
    <property type="project" value="TreeGrafter"/>
</dbReference>
<evidence type="ECO:0000256" key="10">
    <source>
        <dbReference type="ARBA" id="ARBA00023180"/>
    </source>
</evidence>
<accession>A0AAD5M0F8</accession>
<keyword evidence="4 12" id="KW-0812">Transmembrane</keyword>
<comment type="similarity">
    <text evidence="2">Belongs to the patched family.</text>
</comment>
<feature type="region of interest" description="Disordered" evidence="11">
    <location>
        <begin position="1515"/>
        <end position="1542"/>
    </location>
</feature>
<dbReference type="PANTHER" id="PTHR45727:SF2">
    <property type="entry name" value="NPC INTRACELLULAR CHOLESTEROL TRANSPORTER 1"/>
    <property type="match status" value="1"/>
</dbReference>
<evidence type="ECO:0000256" key="5">
    <source>
        <dbReference type="ARBA" id="ARBA00022729"/>
    </source>
</evidence>
<dbReference type="Pfam" id="PF22314">
    <property type="entry name" value="NPC1_MLD"/>
    <property type="match status" value="1"/>
</dbReference>
<evidence type="ECO:0000256" key="3">
    <source>
        <dbReference type="ARBA" id="ARBA00022448"/>
    </source>
</evidence>
<dbReference type="Proteomes" id="UP001209570">
    <property type="component" value="Unassembled WGS sequence"/>
</dbReference>
<evidence type="ECO:0000256" key="12">
    <source>
        <dbReference type="SAM" id="Phobius"/>
    </source>
</evidence>
<dbReference type="SUPFAM" id="SSF82866">
    <property type="entry name" value="Multidrug efflux transporter AcrB transmembrane domain"/>
    <property type="match status" value="2"/>
</dbReference>
<keyword evidence="9" id="KW-1015">Disulfide bond</keyword>
<dbReference type="Pfam" id="PF16414">
    <property type="entry name" value="NPC1_N"/>
    <property type="match status" value="1"/>
</dbReference>
<feature type="transmembrane region" description="Helical" evidence="12">
    <location>
        <begin position="809"/>
        <end position="825"/>
    </location>
</feature>
<dbReference type="PANTHER" id="PTHR45727">
    <property type="entry name" value="NPC INTRACELLULAR CHOLESTEROL TRANSPORTER 1"/>
    <property type="match status" value="1"/>
</dbReference>
<name>A0AAD5M0F8_PYTIN</name>
<feature type="transmembrane region" description="Helical" evidence="12">
    <location>
        <begin position="964"/>
        <end position="993"/>
    </location>
</feature>
<evidence type="ECO:0000256" key="7">
    <source>
        <dbReference type="ARBA" id="ARBA00023055"/>
    </source>
</evidence>
<evidence type="ECO:0000256" key="8">
    <source>
        <dbReference type="ARBA" id="ARBA00023136"/>
    </source>
</evidence>
<reference evidence="15" key="1">
    <citation type="submission" date="2021-12" db="EMBL/GenBank/DDBJ databases">
        <title>Prjna785345.</title>
        <authorList>
            <person name="Rujirawat T."/>
            <person name="Krajaejun T."/>
        </authorList>
    </citation>
    <scope>NUCLEOTIDE SEQUENCE</scope>
    <source>
        <strain evidence="15">Pi057C3</strain>
    </source>
</reference>
<feature type="transmembrane region" description="Helical" evidence="12">
    <location>
        <begin position="1055"/>
        <end position="1078"/>
    </location>
</feature>
<keyword evidence="10" id="KW-0325">Glycoprotein</keyword>
<feature type="transmembrane region" description="Helical" evidence="12">
    <location>
        <begin position="1444"/>
        <end position="1466"/>
    </location>
</feature>
<comment type="caution">
    <text evidence="15">The sequence shown here is derived from an EMBL/GenBank/DDBJ whole genome shotgun (WGS) entry which is preliminary data.</text>
</comment>
<feature type="transmembrane region" description="Helical" evidence="12">
    <location>
        <begin position="1350"/>
        <end position="1368"/>
    </location>
</feature>
<dbReference type="InterPro" id="IPR053956">
    <property type="entry name" value="NPC1_MLD"/>
</dbReference>
<proteinExistence type="inferred from homology"/>
<dbReference type="InterPro" id="IPR053958">
    <property type="entry name" value="HMGCR/SNAP/NPC1-like_SSD"/>
</dbReference>
<evidence type="ECO:0000256" key="4">
    <source>
        <dbReference type="ARBA" id="ARBA00022692"/>
    </source>
</evidence>
<evidence type="ECO:0000256" key="9">
    <source>
        <dbReference type="ARBA" id="ARBA00023157"/>
    </source>
</evidence>
<protein>
    <recommendedName>
        <fullName evidence="14">SSD domain-containing protein</fullName>
    </recommendedName>
</protein>
<dbReference type="Pfam" id="PF12349">
    <property type="entry name" value="Sterol-sensing"/>
    <property type="match status" value="1"/>
</dbReference>
<dbReference type="PROSITE" id="PS50156">
    <property type="entry name" value="SSD"/>
    <property type="match status" value="1"/>
</dbReference>
<sequence length="1542" mass="168415">MWAFAVVACALASPVVRAWLEALFAELVVVFVNRLGVVFAVTLVSFIATVVVESSGWTRRCSASRSTSSPSPRLAHRLSSRRGGASFWALTSAAALAVVNASSSSSSSSSAATASVGARIPFTLADNETAFSIIRQNLTMCPYSKKKECVANPASVAALGEYKRGPGRCVAMDTAYVDGLTNPDAALPNRYLPIAVEDAYAKGFRNRYSEWSKANREQFKIDCPLLYNRSVARGQDLLCCTENQYEALQTQVRMLSGSCSSCTDNLRDVWCQLTCDSSNSQFLEVSQVRVLQGDAEHADAVFPAIEELTYFVSRDWIRDIYDFCLGDRFFNFICSAARNCTDGYGLLQFMGAYKFNTRGSPLQVNVRTIDEYDEAQQRAKFCACGSNATDCFQPSDAKLRSCVGVCGSVCRVSRTAKRSYSEDCVGAEKQGDNDPRVAPVDAKWTAFMSFMASNLERADFTALNVLLGVTGGLVAVALLGGFVYSVRYGRRAGSITATRSPASRAERRLSYVDDVLTELLKRWAFFLATGNRLYVVLACALTAGAACSAGLSQLQVETDPVKLWVAETSRAFKERDRYAELFMPFYRTEQVLMVPKDKGTIGRREYLREAIKIQERISATVFGASDAAFPERVALEDICWKATGTGCTVNAITQYFQNRLDHFDFYDKYGLAMKHFEACLYSPEVSDIQTCAELQAQLKPGDKVPPAMADCPCLASFGAPMNLYNTILGGYPKGAELDTKLFLQAKAMVVTALVYNYYELERNEPAINWERELVDKLQEEAASSQLFDLYFMTESSVQDEIDRSSKGDLLPIAMSYALMIVYVSLGTNRWPWAFSRSFFRTSKVSVGFLGVVTILLAVASTIGIFMWCGAKLQLVIMEVVPFLTLAIGVDNIFLLVHAVARAETRLRDDQPTLFDGVLGDPAAAERAAAAVVAEAVGFIGPSILMASFAESVAFAFGCISPMPAVLWFAAFSAVAVVVNWLLQMTVLLVIITLDKRRELVGKYDLLCCVTSAGVELKTPRDTGTRDSAVESHAQRASSRGSAWIDRYADWLANRVVKLVVLLGFSSWTILSIVSIQGIDHGLQQAESMPSGSYLIDYFNKIDEYLATGPPIYFVVEGGFGRNPAVFDLNDPAVQAKFCKSKDFCEDLAVPKIVDALANELDSAVTHFSKGATYSWLDDLWGFVNPNNDCCRVERSTGAYIPINAQNQTYTTWRNSNPTCLPSQAAVPPLPNESFMSLFSMFSTASAGAVCSFGGGSIYRGQFSVDDKPIPILNASSPQVVLNSTGYGAQVSAFSYMVISTANSKQQDFIDAYAQARRAAEWISEQSGVDVWTYSLTYVYFEQYLTVVRDTYTLVGLALAAIFVIHAVYFGGVAYALVVALTCANVVVLVMGLMPPNDIMLNGLSMVNLIIAAGVSVEFGGHFVRMFAKAGGTGDQRAKQALRKVLASVLFGITITKVIGLSMLMLADSRIFQKYYFRMYMALVVSGILNGLVLLPVLLSVCVDVQRLLARGRQGGKEEEEDQALEAAASPAFLAMGPAESAK</sequence>
<dbReference type="Gene3D" id="1.20.1640.10">
    <property type="entry name" value="Multidrug efflux transporter AcrB transmembrane domain"/>
    <property type="match status" value="2"/>
</dbReference>
<organism evidence="15 16">
    <name type="scientific">Pythium insidiosum</name>
    <name type="common">Pythiosis disease agent</name>
    <dbReference type="NCBI Taxonomy" id="114742"/>
    <lineage>
        <taxon>Eukaryota</taxon>
        <taxon>Sar</taxon>
        <taxon>Stramenopiles</taxon>
        <taxon>Oomycota</taxon>
        <taxon>Peronosporomycetes</taxon>
        <taxon>Pythiales</taxon>
        <taxon>Pythiaceae</taxon>
        <taxon>Pythium</taxon>
    </lineage>
</organism>
<evidence type="ECO:0000256" key="6">
    <source>
        <dbReference type="ARBA" id="ARBA00022989"/>
    </source>
</evidence>
<evidence type="ECO:0000313" key="16">
    <source>
        <dbReference type="Proteomes" id="UP001209570"/>
    </source>
</evidence>
<feature type="transmembrane region" description="Helical" evidence="12">
    <location>
        <begin position="1405"/>
        <end position="1423"/>
    </location>
</feature>
<dbReference type="EMBL" id="JAKCXM010000210">
    <property type="protein sequence ID" value="KAJ0398606.1"/>
    <property type="molecule type" value="Genomic_DNA"/>
</dbReference>
<keyword evidence="8 12" id="KW-0472">Membrane</keyword>
<feature type="transmembrane region" description="Helical" evidence="12">
    <location>
        <begin position="28"/>
        <end position="52"/>
    </location>
</feature>
<feature type="transmembrane region" description="Helical" evidence="12">
    <location>
        <begin position="845"/>
        <end position="867"/>
    </location>
</feature>
<keyword evidence="16" id="KW-1185">Reference proteome</keyword>
<feature type="transmembrane region" description="Helical" evidence="12">
    <location>
        <begin position="462"/>
        <end position="484"/>
    </location>
</feature>
<evidence type="ECO:0000313" key="15">
    <source>
        <dbReference type="EMBL" id="KAJ0398606.1"/>
    </source>
</evidence>
<keyword evidence="7" id="KW-0445">Lipid transport</keyword>
<evidence type="ECO:0000256" key="1">
    <source>
        <dbReference type="ARBA" id="ARBA00004141"/>
    </source>
</evidence>
<evidence type="ECO:0000256" key="2">
    <source>
        <dbReference type="ARBA" id="ARBA00005585"/>
    </source>
</evidence>
<feature type="domain" description="SSD" evidence="14">
    <location>
        <begin position="808"/>
        <end position="993"/>
    </location>
</feature>
<dbReference type="InterPro" id="IPR000731">
    <property type="entry name" value="SSD"/>
</dbReference>
<feature type="chain" id="PRO_5042251883" description="SSD domain-containing protein" evidence="13">
    <location>
        <begin position="19"/>
        <end position="1542"/>
    </location>
</feature>
<evidence type="ECO:0000256" key="13">
    <source>
        <dbReference type="SAM" id="SignalP"/>
    </source>
</evidence>
<keyword evidence="5 13" id="KW-0732">Signal</keyword>
<dbReference type="GO" id="GO:0015918">
    <property type="term" value="P:sterol transport"/>
    <property type="evidence" value="ECO:0007669"/>
    <property type="project" value="TreeGrafter"/>
</dbReference>
<feature type="compositionally biased region" description="Low complexity" evidence="11">
    <location>
        <begin position="1524"/>
        <end position="1534"/>
    </location>
</feature>
<evidence type="ECO:0000259" key="14">
    <source>
        <dbReference type="PROSITE" id="PS50156"/>
    </source>
</evidence>
<evidence type="ECO:0000256" key="11">
    <source>
        <dbReference type="SAM" id="MobiDB-lite"/>
    </source>
</evidence>
<keyword evidence="6 12" id="KW-1133">Transmembrane helix</keyword>
<dbReference type="GO" id="GO:0016020">
    <property type="term" value="C:membrane"/>
    <property type="evidence" value="ECO:0007669"/>
    <property type="project" value="UniProtKB-SubCell"/>
</dbReference>
<comment type="subcellular location">
    <subcellularLocation>
        <location evidence="1">Membrane</location>
        <topology evidence="1">Multi-pass membrane protein</topology>
    </subcellularLocation>
</comment>
<feature type="transmembrane region" description="Helical" evidence="12">
    <location>
        <begin position="1478"/>
        <end position="1502"/>
    </location>
</feature>
<keyword evidence="3" id="KW-0813">Transport</keyword>
<gene>
    <name evidence="15" type="ORF">P43SY_005231</name>
</gene>
<feature type="signal peptide" evidence="13">
    <location>
        <begin position="1"/>
        <end position="18"/>
    </location>
</feature>
<feature type="transmembrane region" description="Helical" evidence="12">
    <location>
        <begin position="1373"/>
        <end position="1393"/>
    </location>
</feature>
<dbReference type="InterPro" id="IPR032190">
    <property type="entry name" value="NPC1_N"/>
</dbReference>
<feature type="transmembrane region" description="Helical" evidence="12">
    <location>
        <begin position="879"/>
        <end position="900"/>
    </location>
</feature>